<accession>A0A2P2KJB4</accession>
<dbReference type="EMBL" id="GGEC01025323">
    <property type="protein sequence ID" value="MBX05807.1"/>
    <property type="molecule type" value="Transcribed_RNA"/>
</dbReference>
<dbReference type="AlphaFoldDB" id="A0A2P2KJB4"/>
<name>A0A2P2KJB4_RHIMU</name>
<sequence>MDTQMAPRVLMISEPLNSSVWTKMVLYTWTMLEQPYTLSCRWKPFLKILLAVCMEIPIAKVTPVQQLLTLKMKHASRYLTIAMHLQKTIGAYSHLGQRQH</sequence>
<reference evidence="1" key="1">
    <citation type="submission" date="2018-02" db="EMBL/GenBank/DDBJ databases">
        <title>Rhizophora mucronata_Transcriptome.</title>
        <authorList>
            <person name="Meera S.P."/>
            <person name="Sreeshan A."/>
            <person name="Augustine A."/>
        </authorList>
    </citation>
    <scope>NUCLEOTIDE SEQUENCE</scope>
    <source>
        <tissue evidence="1">Leaf</tissue>
    </source>
</reference>
<evidence type="ECO:0000313" key="1">
    <source>
        <dbReference type="EMBL" id="MBX05807.1"/>
    </source>
</evidence>
<organism evidence="1">
    <name type="scientific">Rhizophora mucronata</name>
    <name type="common">Asiatic mangrove</name>
    <dbReference type="NCBI Taxonomy" id="61149"/>
    <lineage>
        <taxon>Eukaryota</taxon>
        <taxon>Viridiplantae</taxon>
        <taxon>Streptophyta</taxon>
        <taxon>Embryophyta</taxon>
        <taxon>Tracheophyta</taxon>
        <taxon>Spermatophyta</taxon>
        <taxon>Magnoliopsida</taxon>
        <taxon>eudicotyledons</taxon>
        <taxon>Gunneridae</taxon>
        <taxon>Pentapetalae</taxon>
        <taxon>rosids</taxon>
        <taxon>fabids</taxon>
        <taxon>Malpighiales</taxon>
        <taxon>Rhizophoraceae</taxon>
        <taxon>Rhizophora</taxon>
    </lineage>
</organism>
<proteinExistence type="predicted"/>
<protein>
    <submittedName>
        <fullName evidence="1">Uncharacterized protein MANES_06G173000</fullName>
    </submittedName>
</protein>